<feature type="region of interest" description="Disordered" evidence="2">
    <location>
        <begin position="1582"/>
        <end position="1684"/>
    </location>
</feature>
<feature type="region of interest" description="Disordered" evidence="2">
    <location>
        <begin position="235"/>
        <end position="320"/>
    </location>
</feature>
<feature type="region of interest" description="Disordered" evidence="2">
    <location>
        <begin position="822"/>
        <end position="928"/>
    </location>
</feature>
<feature type="compositionally biased region" description="Polar residues" evidence="2">
    <location>
        <begin position="702"/>
        <end position="712"/>
    </location>
</feature>
<name>A0AAE1BGZ4_PETCI</name>
<keyword evidence="5" id="KW-1185">Reference proteome</keyword>
<evidence type="ECO:0000256" key="2">
    <source>
        <dbReference type="SAM" id="MobiDB-lite"/>
    </source>
</evidence>
<feature type="compositionally biased region" description="Low complexity" evidence="2">
    <location>
        <begin position="1092"/>
        <end position="1112"/>
    </location>
</feature>
<feature type="compositionally biased region" description="Polar residues" evidence="2">
    <location>
        <begin position="1234"/>
        <end position="1321"/>
    </location>
</feature>
<feature type="compositionally biased region" description="Low complexity" evidence="2">
    <location>
        <begin position="977"/>
        <end position="994"/>
    </location>
</feature>
<feature type="compositionally biased region" description="Polar residues" evidence="2">
    <location>
        <begin position="359"/>
        <end position="386"/>
    </location>
</feature>
<feature type="signal peptide" evidence="3">
    <location>
        <begin position="1"/>
        <end position="16"/>
    </location>
</feature>
<feature type="compositionally biased region" description="Polar residues" evidence="2">
    <location>
        <begin position="255"/>
        <end position="320"/>
    </location>
</feature>
<feature type="compositionally biased region" description="Polar residues" evidence="2">
    <location>
        <begin position="1471"/>
        <end position="1493"/>
    </location>
</feature>
<feature type="compositionally biased region" description="Low complexity" evidence="2">
    <location>
        <begin position="1322"/>
        <end position="1353"/>
    </location>
</feature>
<feature type="compositionally biased region" description="Polar residues" evidence="2">
    <location>
        <begin position="1646"/>
        <end position="1660"/>
    </location>
</feature>
<evidence type="ECO:0000313" key="4">
    <source>
        <dbReference type="EMBL" id="KAK3850516.1"/>
    </source>
</evidence>
<feature type="compositionally biased region" description="Low complexity" evidence="2">
    <location>
        <begin position="822"/>
        <end position="840"/>
    </location>
</feature>
<feature type="compositionally biased region" description="Polar residues" evidence="2">
    <location>
        <begin position="1667"/>
        <end position="1684"/>
    </location>
</feature>
<feature type="compositionally biased region" description="Low complexity" evidence="2">
    <location>
        <begin position="763"/>
        <end position="796"/>
    </location>
</feature>
<feature type="region of interest" description="Disordered" evidence="2">
    <location>
        <begin position="350"/>
        <end position="555"/>
    </location>
</feature>
<feature type="compositionally biased region" description="Low complexity" evidence="2">
    <location>
        <begin position="618"/>
        <end position="627"/>
    </location>
</feature>
<evidence type="ECO:0000313" key="5">
    <source>
        <dbReference type="Proteomes" id="UP001286313"/>
    </source>
</evidence>
<protein>
    <submittedName>
        <fullName evidence="4">Uncharacterized protein</fullName>
    </submittedName>
</protein>
<feature type="compositionally biased region" description="Low complexity" evidence="2">
    <location>
        <begin position="1184"/>
        <end position="1221"/>
    </location>
</feature>
<feature type="compositionally biased region" description="Polar residues" evidence="2">
    <location>
        <begin position="1156"/>
        <end position="1183"/>
    </location>
</feature>
<evidence type="ECO:0000256" key="3">
    <source>
        <dbReference type="SAM" id="SignalP"/>
    </source>
</evidence>
<dbReference type="Proteomes" id="UP001286313">
    <property type="component" value="Unassembled WGS sequence"/>
</dbReference>
<feature type="compositionally biased region" description="Polar residues" evidence="2">
    <location>
        <begin position="726"/>
        <end position="754"/>
    </location>
</feature>
<feature type="compositionally biased region" description="Polar residues" evidence="2">
    <location>
        <begin position="235"/>
        <end position="248"/>
    </location>
</feature>
<feature type="compositionally biased region" description="Low complexity" evidence="2">
    <location>
        <begin position="522"/>
        <end position="553"/>
    </location>
</feature>
<feature type="region of interest" description="Disordered" evidence="2">
    <location>
        <begin position="1148"/>
        <end position="1355"/>
    </location>
</feature>
<feature type="compositionally biased region" description="Low complexity" evidence="2">
    <location>
        <begin position="639"/>
        <end position="670"/>
    </location>
</feature>
<feature type="region of interest" description="Disordered" evidence="2">
    <location>
        <begin position="977"/>
        <end position="998"/>
    </location>
</feature>
<feature type="compositionally biased region" description="Polar residues" evidence="2">
    <location>
        <begin position="1075"/>
        <end position="1085"/>
    </location>
</feature>
<reference evidence="4" key="1">
    <citation type="submission" date="2023-10" db="EMBL/GenBank/DDBJ databases">
        <title>Genome assemblies of two species of porcelain crab, Petrolisthes cinctipes and Petrolisthes manimaculis (Anomura: Porcellanidae).</title>
        <authorList>
            <person name="Angst P."/>
        </authorList>
    </citation>
    <scope>NUCLEOTIDE SEQUENCE</scope>
    <source>
        <strain evidence="4">PB745_01</strain>
        <tissue evidence="4">Gill</tissue>
    </source>
</reference>
<feature type="region of interest" description="Disordered" evidence="2">
    <location>
        <begin position="28"/>
        <end position="107"/>
    </location>
</feature>
<sequence>MRTVVVFTALLGLSVAARLDHLLHHHDDHHDDHHDNHDLHDSHNTHHDDHHDSHDLNDAHEHNDHQSDHKNDHNDNQKDPIDHKNDPSDHQSDHNDHQSDHNDHHTTEERLNILTESLSHQEHAVLRGQRAEGVAGAYSWTAPNGQIFTVEYVADDRDVRKNGNVVKPSVTSSPAGLLVVGGGGGGESSGSSTNFGGRRPSGVIKLDVVDGVVGLDQDAYSTPSSDISALNSLQRQSSNIVSASSQEGQVRRKVSANNSHHGSSTITSSAGQGTTTLSGVSKSGGNAVSSGGSLSNTNTHYNKQGLQFPTGSSHRSSGQTGSNVAVILAGGTGGTGIPTTVTHTQAKLQPLTASGVGNGQVTSSRDTATSLSGTSSDSNTNIHSVLSSGTFTSQSTSQHSGTSTTHSQFGSSDQHSSSPSSNPGSTSSVDRNNVPVILAGQDTSTGNTHSQSYLQTFGDTTANNFGSRSESQLNSFRGTSQGRPNQYQVTTSQDRPNQFQVTTSQGRPTQVTTSQARPTQVSTSSGSRFSSNTNSGSRFSSNTNSGSGSRLSTKQTDGSVSVILAGLNIPPTVTTGQLPTVTTGSGVGVRDGVAVILAGGQGVTTGLTHSHTSVQDTDVTVTNNNNSPHSSGANFGFQSSSLSNDNSKVSSESFSSQSSTSGQHSESFGSQSQGDCSNLHSQTSSHSSSDSSNSQFGGSGDVGQSSTSVSTPGQQTLQTLTGTGHDSPSNSFSGVKSQSVVSDVQTSGSQTALENNRRNVDRTTTTTTIGGVNSQSSLSSGSKFSSASTTSSNTGSAGENVAVILANQGVVTGVHRVQPTTTTTTKVGSNLGSLGSRGSSIQSQFTSSVGTPSVSTNVGSDSASLPSHFQPPSASRFPTTGQFVSNVQGGTNSHQSGSQVLGFSGRPLPSKHSSSHASQSDTTKVSAHQTEGGIAVILAGQNGFSGVGLGQTQTQTPHGSQVAAVGISNESVVGSMGSFSTQQTGQESTSSSIIGVGGDTKATDGGVVVIPPGETTLRICSHTSGSSTADEKTHRTSTSSGSTLSSTGSTSSSFGSQFVPIPVQRTPSNIPPVKGSSTKLSQKPNLGSLVIGSQTPSTSSGSQLTSSQNSGSFTGQTGSNVAVILAGGAGGTGIPTTVTHTQATLQPLTASGVGNGQVTSSRDTATSLSGTSSDSNTNIHSVLSSGTFTSQHSGTSTTHSQFGSSDQHSSSPSSNPGSTSSVDRNNVPVILAGQDTSTGNTHSQSYLHTTANNFGGSHSDFTGSSGSRSESQLNSFRGTSQGRPNQYQVTTSQARPNQFQVTSQDRPNQYQVTSQDRPNQVSTSSGSRFSSNTNSGSRFSSNTNSGSGSRLSTKQTDGSVPVILAGLNIPPTVTTGSGVGVRDGVAVILAGGQGVTTGVTHSHTSVPHSIPSRPSITNPRITPVISPLSQGHSSVTGSSHTSDNVREVSAVSVVTLDNTNQNNGQNTDNNYQSLYSSKLPSTSEHSLHSDQGASSVSSLGLNGDGGGVTGGIGGGVTGGGGGGGGVGGGGGSISVILAGHSIPSGVTRAQSSFQTSAAGANGGTSGSNNGVGQTVLGSQTNAAKTGVSPGVSSVGLSAPQSSGSHSGGSFGTGSQSYSSTSHSTSSGFAHSSSSSSVSGGDGRVPATSSQGHTTSFQTFGTHGEFSTDLQPPVNTQNENTQNDHNQGQWVKAISAENSYDSPSQDSPSTGSRFSLVISQAGNTKYPVAGTRLSSGLSSSASGNSGASVSSSSSSKPRFSSTQGIKNVAVILARPGQFSTG</sequence>
<dbReference type="EMBL" id="JAWQEG010008346">
    <property type="protein sequence ID" value="KAK3850516.1"/>
    <property type="molecule type" value="Genomic_DNA"/>
</dbReference>
<feature type="compositionally biased region" description="Low complexity" evidence="2">
    <location>
        <begin position="1733"/>
        <end position="1760"/>
    </location>
</feature>
<feature type="chain" id="PRO_5041992210" evidence="3">
    <location>
        <begin position="17"/>
        <end position="1780"/>
    </location>
</feature>
<keyword evidence="1" id="KW-0193">Cuticle</keyword>
<evidence type="ECO:0000256" key="1">
    <source>
        <dbReference type="PROSITE-ProRule" id="PRU00497"/>
    </source>
</evidence>
<dbReference type="Pfam" id="PF00379">
    <property type="entry name" value="Chitin_bind_4"/>
    <property type="match status" value="1"/>
</dbReference>
<feature type="region of interest" description="Disordered" evidence="2">
    <location>
        <begin position="1018"/>
        <end position="1113"/>
    </location>
</feature>
<feature type="compositionally biased region" description="Low complexity" evidence="2">
    <location>
        <begin position="910"/>
        <end position="920"/>
    </location>
</feature>
<feature type="region of interest" description="Disordered" evidence="2">
    <location>
        <begin position="618"/>
        <end position="796"/>
    </location>
</feature>
<feature type="compositionally biased region" description="Low complexity" evidence="2">
    <location>
        <begin position="1612"/>
        <end position="1638"/>
    </location>
</feature>
<feature type="compositionally biased region" description="Low complexity" evidence="2">
    <location>
        <begin position="677"/>
        <end position="696"/>
    </location>
</feature>
<comment type="caution">
    <text evidence="4">The sequence shown here is derived from an EMBL/GenBank/DDBJ whole genome shotgun (WGS) entry which is preliminary data.</text>
</comment>
<feature type="compositionally biased region" description="Low complexity" evidence="2">
    <location>
        <begin position="713"/>
        <end position="724"/>
    </location>
</feature>
<feature type="region of interest" description="Disordered" evidence="2">
    <location>
        <begin position="1726"/>
        <end position="1765"/>
    </location>
</feature>
<organism evidence="4 5">
    <name type="scientific">Petrolisthes cinctipes</name>
    <name type="common">Flat porcelain crab</name>
    <dbReference type="NCBI Taxonomy" id="88211"/>
    <lineage>
        <taxon>Eukaryota</taxon>
        <taxon>Metazoa</taxon>
        <taxon>Ecdysozoa</taxon>
        <taxon>Arthropoda</taxon>
        <taxon>Crustacea</taxon>
        <taxon>Multicrustacea</taxon>
        <taxon>Malacostraca</taxon>
        <taxon>Eumalacostraca</taxon>
        <taxon>Eucarida</taxon>
        <taxon>Decapoda</taxon>
        <taxon>Pleocyemata</taxon>
        <taxon>Anomura</taxon>
        <taxon>Galatheoidea</taxon>
        <taxon>Porcellanidae</taxon>
        <taxon>Petrolisthes</taxon>
    </lineage>
</organism>
<feature type="compositionally biased region" description="Polar residues" evidence="2">
    <location>
        <begin position="628"/>
        <end position="638"/>
    </location>
</feature>
<gene>
    <name evidence="4" type="ORF">Pcinc_042788</name>
</gene>
<feature type="compositionally biased region" description="Low complexity" evidence="2">
    <location>
        <begin position="387"/>
        <end position="428"/>
    </location>
</feature>
<keyword evidence="3" id="KW-0732">Signal</keyword>
<feature type="compositionally biased region" description="Low complexity" evidence="2">
    <location>
        <begin position="1429"/>
        <end position="1442"/>
    </location>
</feature>
<feature type="compositionally biased region" description="Low complexity" evidence="2">
    <location>
        <begin position="1457"/>
        <end position="1470"/>
    </location>
</feature>
<feature type="compositionally biased region" description="Polar residues" evidence="2">
    <location>
        <begin position="441"/>
        <end position="521"/>
    </location>
</feature>
<feature type="region of interest" description="Disordered" evidence="2">
    <location>
        <begin position="1556"/>
        <end position="1575"/>
    </location>
</feature>
<feature type="compositionally biased region" description="Low complexity" evidence="2">
    <location>
        <begin position="1586"/>
        <end position="1595"/>
    </location>
</feature>
<feature type="compositionally biased region" description="Polar residues" evidence="2">
    <location>
        <begin position="841"/>
        <end position="901"/>
    </location>
</feature>
<accession>A0AAE1BGZ4</accession>
<dbReference type="PROSITE" id="PS51155">
    <property type="entry name" value="CHIT_BIND_RR_2"/>
    <property type="match status" value="1"/>
</dbReference>
<feature type="compositionally biased region" description="Low complexity" evidence="2">
    <location>
        <begin position="1400"/>
        <end position="1409"/>
    </location>
</feature>
<dbReference type="InterPro" id="IPR000618">
    <property type="entry name" value="Insect_cuticle"/>
</dbReference>
<dbReference type="GO" id="GO:0042302">
    <property type="term" value="F:structural constituent of cuticle"/>
    <property type="evidence" value="ECO:0007669"/>
    <property type="project" value="UniProtKB-UniRule"/>
</dbReference>
<proteinExistence type="predicted"/>
<feature type="compositionally biased region" description="Low complexity" evidence="2">
    <location>
        <begin position="1036"/>
        <end position="1056"/>
    </location>
</feature>
<feature type="region of interest" description="Disordered" evidence="2">
    <location>
        <begin position="1400"/>
        <end position="1502"/>
    </location>
</feature>